<comment type="caution">
    <text evidence="1">The sequence shown here is derived from an EMBL/GenBank/DDBJ whole genome shotgun (WGS) entry which is preliminary data.</text>
</comment>
<accession>A0ABW5JLF6</accession>
<reference evidence="2" key="1">
    <citation type="journal article" date="2019" name="Int. J. Syst. Evol. Microbiol.">
        <title>The Global Catalogue of Microorganisms (GCM) 10K type strain sequencing project: providing services to taxonomists for standard genome sequencing and annotation.</title>
        <authorList>
            <consortium name="The Broad Institute Genomics Platform"/>
            <consortium name="The Broad Institute Genome Sequencing Center for Infectious Disease"/>
            <person name="Wu L."/>
            <person name="Ma J."/>
        </authorList>
    </citation>
    <scope>NUCLEOTIDE SEQUENCE [LARGE SCALE GENOMIC DNA]</scope>
    <source>
        <strain evidence="2">KCTC 52042</strain>
    </source>
</reference>
<dbReference type="GO" id="GO:0016787">
    <property type="term" value="F:hydrolase activity"/>
    <property type="evidence" value="ECO:0007669"/>
    <property type="project" value="UniProtKB-KW"/>
</dbReference>
<organism evidence="1 2">
    <name type="scientific">Gracilimonas halophila</name>
    <dbReference type="NCBI Taxonomy" id="1834464"/>
    <lineage>
        <taxon>Bacteria</taxon>
        <taxon>Pseudomonadati</taxon>
        <taxon>Balneolota</taxon>
        <taxon>Balneolia</taxon>
        <taxon>Balneolales</taxon>
        <taxon>Balneolaceae</taxon>
        <taxon>Gracilimonas</taxon>
    </lineage>
</organism>
<dbReference type="SUPFAM" id="SSF102588">
    <property type="entry name" value="LmbE-like"/>
    <property type="match status" value="1"/>
</dbReference>
<dbReference type="RefSeq" id="WP_390302379.1">
    <property type="nucleotide sequence ID" value="NZ_JBHULI010000025.1"/>
</dbReference>
<evidence type="ECO:0000313" key="1">
    <source>
        <dbReference type="EMBL" id="MFD2532955.1"/>
    </source>
</evidence>
<keyword evidence="1" id="KW-0378">Hydrolase</keyword>
<dbReference type="InterPro" id="IPR003737">
    <property type="entry name" value="GlcNAc_PI_deacetylase-related"/>
</dbReference>
<dbReference type="Pfam" id="PF02585">
    <property type="entry name" value="PIG-L"/>
    <property type="match status" value="1"/>
</dbReference>
<sequence>MKRVLIVSAHPDDDILGCGGFMAKYSSSVKFKVIFIAEGSSCRFSEAELGKKEVSDAINRRNTSGIKALDILGVKNVEFYNLPCGRLDQIPIININKIIEQEIIQFEPDTLFTHSENDANNDHKIVSKASIMATRPNANNFVEKVFQYEILSSSEWKFTEAFLPNYFEALTGDQIKLKWDALAEYETEVKKFPFPRSYEGIVSLAKYRGMQSGCEFAEAYRLIRHIRI</sequence>
<keyword evidence="2" id="KW-1185">Reference proteome</keyword>
<dbReference type="EC" id="3.5.1.-" evidence="1"/>
<proteinExistence type="predicted"/>
<gene>
    <name evidence="1" type="ORF">ACFSVN_10895</name>
</gene>
<name>A0ABW5JLF6_9BACT</name>
<dbReference type="EMBL" id="JBHULI010000025">
    <property type="protein sequence ID" value="MFD2532955.1"/>
    <property type="molecule type" value="Genomic_DNA"/>
</dbReference>
<dbReference type="Gene3D" id="3.40.50.10320">
    <property type="entry name" value="LmbE-like"/>
    <property type="match status" value="1"/>
</dbReference>
<evidence type="ECO:0000313" key="2">
    <source>
        <dbReference type="Proteomes" id="UP001597460"/>
    </source>
</evidence>
<protein>
    <submittedName>
        <fullName evidence="1">PIG-L deacetylase family protein</fullName>
        <ecNumber evidence="1">3.5.1.-</ecNumber>
    </submittedName>
</protein>
<dbReference type="Proteomes" id="UP001597460">
    <property type="component" value="Unassembled WGS sequence"/>
</dbReference>
<dbReference type="InterPro" id="IPR024078">
    <property type="entry name" value="LmbE-like_dom_sf"/>
</dbReference>